<proteinExistence type="predicted"/>
<dbReference type="EMBL" id="BAABAZ010000004">
    <property type="protein sequence ID" value="GAA4282945.1"/>
    <property type="molecule type" value="Genomic_DNA"/>
</dbReference>
<reference evidence="2" key="1">
    <citation type="journal article" date="2019" name="Int. J. Syst. Evol. Microbiol.">
        <title>The Global Catalogue of Microorganisms (GCM) 10K type strain sequencing project: providing services to taxonomists for standard genome sequencing and annotation.</title>
        <authorList>
            <consortium name="The Broad Institute Genomics Platform"/>
            <consortium name="The Broad Institute Genome Sequencing Center for Infectious Disease"/>
            <person name="Wu L."/>
            <person name="Ma J."/>
        </authorList>
    </citation>
    <scope>NUCLEOTIDE SEQUENCE [LARGE SCALE GENOMIC DNA]</scope>
    <source>
        <strain evidence="2">JCM 17458</strain>
    </source>
</reference>
<sequence length="650" mass="72357">MLRDGLHRNSYLVLIDDGLATKEVIRQLTAKYPVPLRRARQQQLSPPRRAAALATAISLRAALHAGRLTWVTALPAAAGKTEQRFLAAGGSIRRHEFSWLKSLPELEHRVPGRIVLGSAMVADGLIRRRDYVDWVSRVTAGSPSVYFAHRRELDSDLCQLDALDSVTVRRAGLPVELRLAHAPHSAEIFSLPTTAVATLPLVMDDPRITMTEIPRTWWTGHARDSLRRELNRTMTAPRYNDAVSKYTVVSVSDSESYLKWACRTLDALGPDIDAHVWLIDNPILPTPEQVTHATAGSSWEHREIPIVNRSELESELERVTPDIVLAAATGPVVQQIFATGAHLERRPALVSGLPGVGLPATSKGMRYRRIGDAFITHSEHERAEYLAVAQKLGIPVELIVARLPLLESTAPPQPQFPRGTPPERIVFATQAKVPVERADRIRILLSLTEYARRHPGCEVIIKVRSRPGEQETHHEEFTYISLLDQLIADGLIAKGELTVAVGAMSLFLTPGTALVTVSSTAALESIDRGLPTLIIDDFGVSREMLNIAFEESGVTGSLADMIDGRIGFPNRNWLVENYFQEPNCELTDSFELLALRSRERQLPDLRGAARVQDFRRLRAELRTKAPAQLVRGYRTAVKPLRRLVRFLNHR</sequence>
<dbReference type="Pfam" id="PF20471">
    <property type="entry name" value="DUF6716"/>
    <property type="match status" value="1"/>
</dbReference>
<gene>
    <name evidence="1" type="ORF">GCM10022261_04760</name>
</gene>
<name>A0ABP8EGG1_9MICO</name>
<organism evidence="1 2">
    <name type="scientific">Brevibacterium daeguense</name>
    <dbReference type="NCBI Taxonomy" id="909936"/>
    <lineage>
        <taxon>Bacteria</taxon>
        <taxon>Bacillati</taxon>
        <taxon>Actinomycetota</taxon>
        <taxon>Actinomycetes</taxon>
        <taxon>Micrococcales</taxon>
        <taxon>Brevibacteriaceae</taxon>
        <taxon>Brevibacterium</taxon>
    </lineage>
</organism>
<comment type="caution">
    <text evidence="1">The sequence shown here is derived from an EMBL/GenBank/DDBJ whole genome shotgun (WGS) entry which is preliminary data.</text>
</comment>
<keyword evidence="2" id="KW-1185">Reference proteome</keyword>
<protein>
    <submittedName>
        <fullName evidence="1">Uncharacterized protein</fullName>
    </submittedName>
</protein>
<evidence type="ECO:0000313" key="1">
    <source>
        <dbReference type="EMBL" id="GAA4282945.1"/>
    </source>
</evidence>
<dbReference type="InterPro" id="IPR046561">
    <property type="entry name" value="DUF6716"/>
</dbReference>
<accession>A0ABP8EGG1</accession>
<evidence type="ECO:0000313" key="2">
    <source>
        <dbReference type="Proteomes" id="UP001501586"/>
    </source>
</evidence>
<dbReference type="Proteomes" id="UP001501586">
    <property type="component" value="Unassembled WGS sequence"/>
</dbReference>